<dbReference type="InterPro" id="IPR021314">
    <property type="entry name" value="DUF2911"/>
</dbReference>
<proteinExistence type="predicted"/>
<feature type="signal peptide" evidence="1">
    <location>
        <begin position="1"/>
        <end position="25"/>
    </location>
</feature>
<evidence type="ECO:0000313" key="3">
    <source>
        <dbReference type="Proteomes" id="UP001179181"/>
    </source>
</evidence>
<gene>
    <name evidence="2" type="ORF">FHS68_003939</name>
</gene>
<organism evidence="2 3">
    <name type="scientific">Dyadobacter arcticus</name>
    <dbReference type="NCBI Taxonomy" id="1078754"/>
    <lineage>
        <taxon>Bacteria</taxon>
        <taxon>Pseudomonadati</taxon>
        <taxon>Bacteroidota</taxon>
        <taxon>Cytophagia</taxon>
        <taxon>Cytophagales</taxon>
        <taxon>Spirosomataceae</taxon>
        <taxon>Dyadobacter</taxon>
    </lineage>
</organism>
<sequence length="179" mass="19392">MKKEMMLKGFVIGMMCMFVSTAILAQGDKASRPSAPQTATGKVGEATVTINYSSPSVKGRKIFGDLVPFDKVWRAGANEATIFETDKDIMVEGKALKAGKYSLYAMPGATEWSFIFNSETGQWGIKRGGDTSKDAAKDVLTVKAKPGKSASMNEKLMYEVTASGFVIRWDNTEVPVAIK</sequence>
<reference evidence="2 3" key="1">
    <citation type="submission" date="2020-03" db="EMBL/GenBank/DDBJ databases">
        <title>Genomic Encyclopedia of Type Strains, Phase IV (KMG-IV): sequencing the most valuable type-strain genomes for metagenomic binning, comparative biology and taxonomic classification.</title>
        <authorList>
            <person name="Goeker M."/>
        </authorList>
    </citation>
    <scope>NUCLEOTIDE SEQUENCE [LARGE SCALE GENOMIC DNA]</scope>
    <source>
        <strain evidence="2 3">DSM 102865</strain>
    </source>
</reference>
<comment type="caution">
    <text evidence="2">The sequence shown here is derived from an EMBL/GenBank/DDBJ whole genome shotgun (WGS) entry which is preliminary data.</text>
</comment>
<dbReference type="Pfam" id="PF11138">
    <property type="entry name" value="DUF2911"/>
    <property type="match status" value="1"/>
</dbReference>
<dbReference type="RefSeq" id="WP_229211978.1">
    <property type="nucleotide sequence ID" value="NZ_JAASQJ010000004.1"/>
</dbReference>
<feature type="chain" id="PRO_5046521602" description="DUF2911 domain-containing protein" evidence="1">
    <location>
        <begin position="26"/>
        <end position="179"/>
    </location>
</feature>
<evidence type="ECO:0008006" key="4">
    <source>
        <dbReference type="Google" id="ProtNLM"/>
    </source>
</evidence>
<evidence type="ECO:0000313" key="2">
    <source>
        <dbReference type="EMBL" id="NIJ54752.1"/>
    </source>
</evidence>
<name>A0ABX0UP33_9BACT</name>
<dbReference type="EMBL" id="JAASQJ010000004">
    <property type="protein sequence ID" value="NIJ54752.1"/>
    <property type="molecule type" value="Genomic_DNA"/>
</dbReference>
<dbReference type="Proteomes" id="UP001179181">
    <property type="component" value="Unassembled WGS sequence"/>
</dbReference>
<keyword evidence="3" id="KW-1185">Reference proteome</keyword>
<keyword evidence="1" id="KW-0732">Signal</keyword>
<protein>
    <recommendedName>
        <fullName evidence="4">DUF2911 domain-containing protein</fullName>
    </recommendedName>
</protein>
<evidence type="ECO:0000256" key="1">
    <source>
        <dbReference type="SAM" id="SignalP"/>
    </source>
</evidence>
<accession>A0ABX0UP33</accession>